<dbReference type="Gene3D" id="3.10.129.10">
    <property type="entry name" value="Hotdog Thioesterase"/>
    <property type="match status" value="1"/>
</dbReference>
<dbReference type="GO" id="GO:0061522">
    <property type="term" value="F:1,4-dihydroxy-2-naphthoyl-CoA thioesterase activity"/>
    <property type="evidence" value="ECO:0007669"/>
    <property type="project" value="TreeGrafter"/>
</dbReference>
<organism evidence="3 4">
    <name type="scientific">Archaeoglobus sulfaticallidus PM70-1</name>
    <dbReference type="NCBI Taxonomy" id="387631"/>
    <lineage>
        <taxon>Archaea</taxon>
        <taxon>Methanobacteriati</taxon>
        <taxon>Methanobacteriota</taxon>
        <taxon>Archaeoglobi</taxon>
        <taxon>Archaeoglobales</taxon>
        <taxon>Archaeoglobaceae</taxon>
        <taxon>Archaeoglobus</taxon>
    </lineage>
</organism>
<evidence type="ECO:0000256" key="1">
    <source>
        <dbReference type="ARBA" id="ARBA00022801"/>
    </source>
</evidence>
<dbReference type="GeneID" id="15392799"/>
<keyword evidence="1" id="KW-0378">Hydrolase</keyword>
<dbReference type="InterPro" id="IPR029069">
    <property type="entry name" value="HotDog_dom_sf"/>
</dbReference>
<proteinExistence type="predicted"/>
<dbReference type="NCBIfam" id="TIGR00369">
    <property type="entry name" value="unchar_dom_1"/>
    <property type="match status" value="1"/>
</dbReference>
<keyword evidence="4" id="KW-1185">Reference proteome</keyword>
<dbReference type="EMBL" id="CP005290">
    <property type="protein sequence ID" value="AGK61157.1"/>
    <property type="molecule type" value="Genomic_DNA"/>
</dbReference>
<dbReference type="Proteomes" id="UP000013307">
    <property type="component" value="Chromosome"/>
</dbReference>
<dbReference type="OrthoDB" id="24516at2157"/>
<dbReference type="InterPro" id="IPR003736">
    <property type="entry name" value="PAAI_dom"/>
</dbReference>
<dbReference type="KEGG" id="ast:Asulf_01158"/>
<dbReference type="InterPro" id="IPR006683">
    <property type="entry name" value="Thioestr_dom"/>
</dbReference>
<dbReference type="PANTHER" id="PTHR43240:SF1">
    <property type="entry name" value="BLR5584 PROTEIN"/>
    <property type="match status" value="1"/>
</dbReference>
<dbReference type="RefSeq" id="WP_015590755.1">
    <property type="nucleotide sequence ID" value="NC_021169.1"/>
</dbReference>
<reference evidence="3 4" key="1">
    <citation type="journal article" date="2013" name="Genome Announc.">
        <title>Complete Genome Sequence of the Thermophilic and Facultatively Chemolithoautotrophic Sulfate Reducer Archaeoglobus sulfaticallidus Strain PM70-1T.</title>
        <authorList>
            <person name="Stokke R."/>
            <person name="Hocking W.P."/>
            <person name="Steinsbu B.O."/>
            <person name="Steen I.H."/>
        </authorList>
    </citation>
    <scope>NUCLEOTIDE SEQUENCE [LARGE SCALE GENOMIC DNA]</scope>
    <source>
        <strain evidence="3">PM70-1</strain>
    </source>
</reference>
<dbReference type="Pfam" id="PF03061">
    <property type="entry name" value="4HBT"/>
    <property type="match status" value="1"/>
</dbReference>
<name>N0BFU3_9EURY</name>
<evidence type="ECO:0000313" key="3">
    <source>
        <dbReference type="EMBL" id="AGK61157.1"/>
    </source>
</evidence>
<dbReference type="PANTHER" id="PTHR43240">
    <property type="entry name" value="1,4-DIHYDROXY-2-NAPHTHOYL-COA THIOESTERASE 1"/>
    <property type="match status" value="1"/>
</dbReference>
<dbReference type="SUPFAM" id="SSF54637">
    <property type="entry name" value="Thioesterase/thiol ester dehydrase-isomerase"/>
    <property type="match status" value="1"/>
</dbReference>
<protein>
    <recommendedName>
        <fullName evidence="2">Thioesterase domain-containing protein</fullName>
    </recommendedName>
</protein>
<dbReference type="CDD" id="cd03443">
    <property type="entry name" value="PaaI_thioesterase"/>
    <property type="match status" value="1"/>
</dbReference>
<evidence type="ECO:0000313" key="4">
    <source>
        <dbReference type="Proteomes" id="UP000013307"/>
    </source>
</evidence>
<dbReference type="AlphaFoldDB" id="N0BFU3"/>
<feature type="domain" description="Thioesterase" evidence="2">
    <location>
        <begin position="45"/>
        <end position="119"/>
    </location>
</feature>
<evidence type="ECO:0000259" key="2">
    <source>
        <dbReference type="Pfam" id="PF03061"/>
    </source>
</evidence>
<gene>
    <name evidence="3" type="ORF">Asulf_01158</name>
</gene>
<dbReference type="HOGENOM" id="CLU_089876_3_3_2"/>
<sequence length="132" mass="14405">MDKIREFEEKVRNSGWYRLIGMKPKLGDKTIVELEVSEKHHQALGTAHGGVLASILDSAAGLAVNRELYGSGKIAVTAEMKVNYLKPVRNGKVVAEGEVVSWGSKIVVATSKAYQNDELVAICTVTMYIVEV</sequence>
<dbReference type="GO" id="GO:0005829">
    <property type="term" value="C:cytosol"/>
    <property type="evidence" value="ECO:0007669"/>
    <property type="project" value="TreeGrafter"/>
</dbReference>
<dbReference type="eggNOG" id="arCOG00777">
    <property type="taxonomic scope" value="Archaea"/>
</dbReference>
<dbReference type="STRING" id="387631.Asulf_01158"/>
<accession>N0BFU3</accession>